<protein>
    <submittedName>
        <fullName evidence="5">Flavin oxidoreductase</fullName>
    </submittedName>
</protein>
<comment type="cofactor">
    <cofactor evidence="1">
        <name>FMN</name>
        <dbReference type="ChEBI" id="CHEBI:58210"/>
    </cofactor>
</comment>
<name>A0ABR4YMK3_9BACT</name>
<dbReference type="InterPro" id="IPR012349">
    <property type="entry name" value="Split_barrel_FMN-bd"/>
</dbReference>
<evidence type="ECO:0000259" key="4">
    <source>
        <dbReference type="SMART" id="SM00903"/>
    </source>
</evidence>
<sequence>MRRNFGVKPWTYPQPVFIIATYGEDGTPDAMNAAWGGISEHNEISMCLSGGHKTVENILRRGAFTVSMADAAHVTACDYVGLVSGHQVPDKFARAGFHALKSEFVDAPLIEELAVAVECRLKDYDPESCILRGAIVNVSVDERVCGADGKVDAAKVAPIIFDPFNNDYLAVGPKVADAFSEGRKLK</sequence>
<dbReference type="PANTHER" id="PTHR43567">
    <property type="entry name" value="FLAVOREDOXIN-RELATED-RELATED"/>
    <property type="match status" value="1"/>
</dbReference>
<dbReference type="SMART" id="SM00903">
    <property type="entry name" value="Flavin_Reduct"/>
    <property type="match status" value="1"/>
</dbReference>
<dbReference type="Proteomes" id="UP000030889">
    <property type="component" value="Unassembled WGS sequence"/>
</dbReference>
<dbReference type="SUPFAM" id="SSF50475">
    <property type="entry name" value="FMN-binding split barrel"/>
    <property type="match status" value="1"/>
</dbReference>
<organism evidence="5 6">
    <name type="scientific">Alistipes inops</name>
    <dbReference type="NCBI Taxonomy" id="1501391"/>
    <lineage>
        <taxon>Bacteria</taxon>
        <taxon>Pseudomonadati</taxon>
        <taxon>Bacteroidota</taxon>
        <taxon>Bacteroidia</taxon>
        <taxon>Bacteroidales</taxon>
        <taxon>Rikenellaceae</taxon>
        <taxon>Alistipes</taxon>
    </lineage>
</organism>
<keyword evidence="6" id="KW-1185">Reference proteome</keyword>
<evidence type="ECO:0000256" key="1">
    <source>
        <dbReference type="ARBA" id="ARBA00001917"/>
    </source>
</evidence>
<dbReference type="InterPro" id="IPR052174">
    <property type="entry name" value="Flavoredoxin"/>
</dbReference>
<accession>A0ABR4YMK3</accession>
<proteinExistence type="inferred from homology"/>
<dbReference type="InterPro" id="IPR002563">
    <property type="entry name" value="Flavin_Rdtase-like_dom"/>
</dbReference>
<feature type="domain" description="Flavin reductase like" evidence="4">
    <location>
        <begin position="9"/>
        <end position="150"/>
    </location>
</feature>
<evidence type="ECO:0000313" key="5">
    <source>
        <dbReference type="EMBL" id="KHE42901.1"/>
    </source>
</evidence>
<evidence type="ECO:0000313" key="6">
    <source>
        <dbReference type="Proteomes" id="UP000030889"/>
    </source>
</evidence>
<keyword evidence="2" id="KW-0285">Flavoprotein</keyword>
<comment type="caution">
    <text evidence="5">The sequence shown here is derived from an EMBL/GenBank/DDBJ whole genome shotgun (WGS) entry which is preliminary data.</text>
</comment>
<dbReference type="RefSeq" id="WP_022062756.1">
    <property type="nucleotide sequence ID" value="NZ_JRGF01000002.1"/>
</dbReference>
<reference evidence="5 6" key="1">
    <citation type="submission" date="2014-09" db="EMBL/GenBank/DDBJ databases">
        <title>Alistipes sp. 627, sp. nov., a novel member of the family Rikenellaceae isolated from human faeces.</title>
        <authorList>
            <person name="Shkoporov A.N."/>
            <person name="Chaplin A.V."/>
            <person name="Motuzova O.V."/>
            <person name="Kafarskaia L.I."/>
            <person name="Khokhlova E.V."/>
            <person name="Efimov B.A."/>
        </authorList>
    </citation>
    <scope>NUCLEOTIDE SEQUENCE [LARGE SCALE GENOMIC DNA]</scope>
    <source>
        <strain evidence="5 6">627</strain>
    </source>
</reference>
<evidence type="ECO:0000256" key="2">
    <source>
        <dbReference type="ARBA" id="ARBA00022630"/>
    </source>
</evidence>
<dbReference type="Gene3D" id="2.30.110.10">
    <property type="entry name" value="Electron Transport, Fmn-binding Protein, Chain A"/>
    <property type="match status" value="1"/>
</dbReference>
<comment type="similarity">
    <text evidence="3">Belongs to the flavoredoxin family.</text>
</comment>
<dbReference type="EMBL" id="JRGF01000002">
    <property type="protein sequence ID" value="KHE42901.1"/>
    <property type="molecule type" value="Genomic_DNA"/>
</dbReference>
<dbReference type="PANTHER" id="PTHR43567:SF1">
    <property type="entry name" value="FLAVOREDOXIN"/>
    <property type="match status" value="1"/>
</dbReference>
<dbReference type="Pfam" id="PF01613">
    <property type="entry name" value="Flavin_Reduct"/>
    <property type="match status" value="1"/>
</dbReference>
<gene>
    <name evidence="5" type="ORF">LG35_02630</name>
</gene>
<evidence type="ECO:0000256" key="3">
    <source>
        <dbReference type="ARBA" id="ARBA00038054"/>
    </source>
</evidence>